<protein>
    <recommendedName>
        <fullName evidence="7">Beta-RFAP synthase</fullName>
    </recommendedName>
</protein>
<sequence>MTQYATTPHPAKQASAVTVNAPGRLHLGFLDPGASLGRRFGSLGLVLDGISTTLEMRLAHRGDVGSDTPGDQYAAPPYASEELPRLRAHIEALKRLSGHCTPLDVRLRHVLPVHAGLGSGTQLALCSGHAFARLHGLTLDASELALALARGARSGIGVAGFEQGGLILDGGPRSATELPPVLARLPFPDEWRVLLVLDDARSGLSGPAERKAMAELPPFPQALAAHACHLALMQILPAAAEGDFAPFARGVSELQDGIGRYFAASQGGIYTSPAVARVLDWVGARHCAGIGQSSWGPTGFAILASHDEAAQAVAAARKAGVVGPTLRLEIVKGRNTGATVIHTPAVA</sequence>
<evidence type="ECO:0000313" key="5">
    <source>
        <dbReference type="EMBL" id="CAD6543580.1"/>
    </source>
</evidence>
<dbReference type="InterPro" id="IPR004422">
    <property type="entry name" value="RFAP_synthase"/>
</dbReference>
<dbReference type="PIRSF" id="PIRSF004884">
    <property type="entry name" value="Sugar_kin_arch"/>
    <property type="match status" value="1"/>
</dbReference>
<evidence type="ECO:0000256" key="2">
    <source>
        <dbReference type="ARBA" id="ARBA00022777"/>
    </source>
</evidence>
<evidence type="ECO:0000256" key="1">
    <source>
        <dbReference type="ARBA" id="ARBA00022679"/>
    </source>
</evidence>
<keyword evidence="2" id="KW-0418">Kinase</keyword>
<dbReference type="Pfam" id="PF00288">
    <property type="entry name" value="GHMP_kinases_N"/>
    <property type="match status" value="1"/>
</dbReference>
<dbReference type="InterPro" id="IPR020568">
    <property type="entry name" value="Ribosomal_Su5_D2-typ_SF"/>
</dbReference>
<dbReference type="EMBL" id="CAJHCQ010000010">
    <property type="protein sequence ID" value="CAD6543580.1"/>
    <property type="molecule type" value="Genomic_DNA"/>
</dbReference>
<dbReference type="InterPro" id="IPR013750">
    <property type="entry name" value="GHMP_kinase_C_dom"/>
</dbReference>
<organism evidence="5 6">
    <name type="scientific">Paraburkholderia hiiakae</name>
    <dbReference type="NCBI Taxonomy" id="1081782"/>
    <lineage>
        <taxon>Bacteria</taxon>
        <taxon>Pseudomonadati</taxon>
        <taxon>Pseudomonadota</taxon>
        <taxon>Betaproteobacteria</taxon>
        <taxon>Burkholderiales</taxon>
        <taxon>Burkholderiaceae</taxon>
        <taxon>Paraburkholderia</taxon>
    </lineage>
</organism>
<dbReference type="Gene3D" id="3.30.230.10">
    <property type="match status" value="1"/>
</dbReference>
<comment type="caution">
    <text evidence="5">The sequence shown here is derived from an EMBL/GenBank/DDBJ whole genome shotgun (WGS) entry which is preliminary data.</text>
</comment>
<dbReference type="PANTHER" id="PTHR20861">
    <property type="entry name" value="HOMOSERINE/4-DIPHOSPHOCYTIDYL-2-C-METHYL-D-ERYTHRITOL KINASE"/>
    <property type="match status" value="1"/>
</dbReference>
<reference evidence="5 6" key="1">
    <citation type="submission" date="2020-10" db="EMBL/GenBank/DDBJ databases">
        <authorList>
            <person name="Peeters C."/>
        </authorList>
    </citation>
    <scope>NUCLEOTIDE SEQUENCE [LARGE SCALE GENOMIC DNA]</scope>
    <source>
        <strain evidence="5 6">LMG 27952</strain>
    </source>
</reference>
<dbReference type="InterPro" id="IPR014721">
    <property type="entry name" value="Ribsml_uS5_D2-typ_fold_subgr"/>
</dbReference>
<evidence type="ECO:0000259" key="3">
    <source>
        <dbReference type="Pfam" id="PF00288"/>
    </source>
</evidence>
<feature type="domain" description="GHMP kinase N-terminal" evidence="3">
    <location>
        <begin position="90"/>
        <end position="157"/>
    </location>
</feature>
<dbReference type="PANTHER" id="PTHR20861:SF6">
    <property type="entry name" value="BETA-RIBOFURANOSYLPHENOL 5'-PHOSPHATE SYNTHASE"/>
    <property type="match status" value="1"/>
</dbReference>
<keyword evidence="1" id="KW-0808">Transferase</keyword>
<evidence type="ECO:0000259" key="4">
    <source>
        <dbReference type="Pfam" id="PF08544"/>
    </source>
</evidence>
<dbReference type="Pfam" id="PF08544">
    <property type="entry name" value="GHMP_kinases_C"/>
    <property type="match status" value="1"/>
</dbReference>
<dbReference type="RefSeq" id="WP_201697682.1">
    <property type="nucleotide sequence ID" value="NZ_CAJHCQ010000010.1"/>
</dbReference>
<proteinExistence type="predicted"/>
<keyword evidence="6" id="KW-1185">Reference proteome</keyword>
<dbReference type="NCBIfam" id="TIGR00144">
    <property type="entry name" value="beta_RFAP_syn"/>
    <property type="match status" value="1"/>
</dbReference>
<evidence type="ECO:0000313" key="6">
    <source>
        <dbReference type="Proteomes" id="UP000656319"/>
    </source>
</evidence>
<evidence type="ECO:0008006" key="7">
    <source>
        <dbReference type="Google" id="ProtNLM"/>
    </source>
</evidence>
<dbReference type="Proteomes" id="UP000656319">
    <property type="component" value="Unassembled WGS sequence"/>
</dbReference>
<gene>
    <name evidence="5" type="ORF">LMG27952_04060</name>
</gene>
<name>A0ABN7HXU9_9BURK</name>
<accession>A0ABN7HXU9</accession>
<dbReference type="InterPro" id="IPR006204">
    <property type="entry name" value="GHMP_kinase_N_dom"/>
</dbReference>
<feature type="domain" description="GHMP kinase C-terminal" evidence="4">
    <location>
        <begin position="236"/>
        <end position="320"/>
    </location>
</feature>
<dbReference type="SUPFAM" id="SSF54211">
    <property type="entry name" value="Ribosomal protein S5 domain 2-like"/>
    <property type="match status" value="1"/>
</dbReference>